<evidence type="ECO:0000313" key="2">
    <source>
        <dbReference type="Proteomes" id="UP000654075"/>
    </source>
</evidence>
<organism evidence="1 2">
    <name type="scientific">Polarella glacialis</name>
    <name type="common">Dinoflagellate</name>
    <dbReference type="NCBI Taxonomy" id="89957"/>
    <lineage>
        <taxon>Eukaryota</taxon>
        <taxon>Sar</taxon>
        <taxon>Alveolata</taxon>
        <taxon>Dinophyceae</taxon>
        <taxon>Suessiales</taxon>
        <taxon>Suessiaceae</taxon>
        <taxon>Polarella</taxon>
    </lineage>
</organism>
<sequence length="133" mass="14512">MLLEPTVQQLQEDVDTREAVAYQLEKSGMMGSMSELTSVGKAAFLATTGPGFFTRGVLRGLQHVGSQEVLAKALVFPPEVFYPLCNSQRELGHEERSSSATSASLAIHHWFRTWAADEGGLTSTREDPVAKET</sequence>
<accession>A0A813ET95</accession>
<dbReference type="AlphaFoldDB" id="A0A813ET95"/>
<dbReference type="EMBL" id="CAJNNV010014042">
    <property type="protein sequence ID" value="CAE8602252.1"/>
    <property type="molecule type" value="Genomic_DNA"/>
</dbReference>
<evidence type="ECO:0000313" key="1">
    <source>
        <dbReference type="EMBL" id="CAE8602252.1"/>
    </source>
</evidence>
<comment type="caution">
    <text evidence="1">The sequence shown here is derived from an EMBL/GenBank/DDBJ whole genome shotgun (WGS) entry which is preliminary data.</text>
</comment>
<keyword evidence="2" id="KW-1185">Reference proteome</keyword>
<gene>
    <name evidence="1" type="ORF">PGLA1383_LOCUS20505</name>
</gene>
<reference evidence="1" key="1">
    <citation type="submission" date="2021-02" db="EMBL/GenBank/DDBJ databases">
        <authorList>
            <person name="Dougan E. K."/>
            <person name="Rhodes N."/>
            <person name="Thang M."/>
            <person name="Chan C."/>
        </authorList>
    </citation>
    <scope>NUCLEOTIDE SEQUENCE</scope>
</reference>
<name>A0A813ET95_POLGL</name>
<dbReference type="Proteomes" id="UP000654075">
    <property type="component" value="Unassembled WGS sequence"/>
</dbReference>
<proteinExistence type="predicted"/>
<protein>
    <submittedName>
        <fullName evidence="1">Uncharacterized protein</fullName>
    </submittedName>
</protein>